<name>A0A9D3P7V2_9TELE</name>
<gene>
    <name evidence="1" type="ORF">KOW79_001261</name>
</gene>
<evidence type="ECO:0000313" key="1">
    <source>
        <dbReference type="EMBL" id="KAG7334665.1"/>
    </source>
</evidence>
<dbReference type="AlphaFoldDB" id="A0A9D3P7V2"/>
<dbReference type="Proteomes" id="UP000824219">
    <property type="component" value="Linkage Group LG02"/>
</dbReference>
<keyword evidence="2" id="KW-1185">Reference proteome</keyword>
<reference evidence="1 2" key="1">
    <citation type="submission" date="2021-06" db="EMBL/GenBank/DDBJ databases">
        <title>Chromosome-level genome assembly of the red-tail catfish (Hemibagrus wyckioides).</title>
        <authorList>
            <person name="Shao F."/>
        </authorList>
    </citation>
    <scope>NUCLEOTIDE SEQUENCE [LARGE SCALE GENOMIC DNA]</scope>
    <source>
        <strain evidence="1">EC202008001</strain>
        <tissue evidence="1">Blood</tissue>
    </source>
</reference>
<protein>
    <submittedName>
        <fullName evidence="1">Uncharacterized protein</fullName>
    </submittedName>
</protein>
<organism evidence="1 2">
    <name type="scientific">Hemibagrus wyckioides</name>
    <dbReference type="NCBI Taxonomy" id="337641"/>
    <lineage>
        <taxon>Eukaryota</taxon>
        <taxon>Metazoa</taxon>
        <taxon>Chordata</taxon>
        <taxon>Craniata</taxon>
        <taxon>Vertebrata</taxon>
        <taxon>Euteleostomi</taxon>
        <taxon>Actinopterygii</taxon>
        <taxon>Neopterygii</taxon>
        <taxon>Teleostei</taxon>
        <taxon>Ostariophysi</taxon>
        <taxon>Siluriformes</taxon>
        <taxon>Bagridae</taxon>
        <taxon>Hemibagrus</taxon>
    </lineage>
</organism>
<accession>A0A9D3P7V2</accession>
<proteinExistence type="predicted"/>
<sequence length="211" mass="24127">MAAWTDRRHRLQPRETDFCRILLLQIWATWSSRRRGRQMITAGWKPTCGHQRLMDDLMEVKGRHPLTLCPQPSTRDHPVLIRRVSAVFLLHRRSRLITAATPPGFLGEPELIRLFSTNFLCHAAIDRRAPPLTRFNLLLSESSVSRLRLRGFCADAAFGALMDCRVLGSNIAERPLREKKQLVLRGSKSRLSFSPLVAVFSSHAPFLLPDR</sequence>
<comment type="caution">
    <text evidence="1">The sequence shown here is derived from an EMBL/GenBank/DDBJ whole genome shotgun (WGS) entry which is preliminary data.</text>
</comment>
<dbReference type="EMBL" id="JAHKSW010000002">
    <property type="protein sequence ID" value="KAG7334665.1"/>
    <property type="molecule type" value="Genomic_DNA"/>
</dbReference>
<evidence type="ECO:0000313" key="2">
    <source>
        <dbReference type="Proteomes" id="UP000824219"/>
    </source>
</evidence>